<dbReference type="Pfam" id="PF00156">
    <property type="entry name" value="Pribosyltran"/>
    <property type="match status" value="1"/>
</dbReference>
<reference evidence="2 3" key="1">
    <citation type="submission" date="2020-08" db="EMBL/GenBank/DDBJ databases">
        <title>Genomic Encyclopedia of Type Strains, Phase IV (KMG-IV): sequencing the most valuable type-strain genomes for metagenomic binning, comparative biology and taxonomic classification.</title>
        <authorList>
            <person name="Goeker M."/>
        </authorList>
    </citation>
    <scope>NUCLEOTIDE SEQUENCE [LARGE SCALE GENOMIC DNA]</scope>
    <source>
        <strain evidence="2 3">DSM 14925</strain>
    </source>
</reference>
<protein>
    <submittedName>
        <fullName evidence="2">Putative HAD superfamily protein</fullName>
    </submittedName>
</protein>
<evidence type="ECO:0000313" key="2">
    <source>
        <dbReference type="EMBL" id="MBB5887670.1"/>
    </source>
</evidence>
<accession>A0A841C8X2</accession>
<dbReference type="InterPro" id="IPR023214">
    <property type="entry name" value="HAD_sf"/>
</dbReference>
<dbReference type="Gene3D" id="3.40.50.2020">
    <property type="match status" value="1"/>
</dbReference>
<comment type="caution">
    <text evidence="2">The sequence shown here is derived from an EMBL/GenBank/DDBJ whole genome shotgun (WGS) entry which is preliminary data.</text>
</comment>
<proteinExistence type="predicted"/>
<evidence type="ECO:0000313" key="3">
    <source>
        <dbReference type="Proteomes" id="UP000562464"/>
    </source>
</evidence>
<dbReference type="EMBL" id="JACHHV010000006">
    <property type="protein sequence ID" value="MBB5887670.1"/>
    <property type="molecule type" value="Genomic_DNA"/>
</dbReference>
<organism evidence="2 3">
    <name type="scientific">Lactovum miscens</name>
    <dbReference type="NCBI Taxonomy" id="190387"/>
    <lineage>
        <taxon>Bacteria</taxon>
        <taxon>Bacillati</taxon>
        <taxon>Bacillota</taxon>
        <taxon>Bacilli</taxon>
        <taxon>Lactobacillales</taxon>
        <taxon>Streptococcaceae</taxon>
        <taxon>Lactovum</taxon>
    </lineage>
</organism>
<dbReference type="Gene3D" id="3.40.50.1000">
    <property type="entry name" value="HAD superfamily/HAD-like"/>
    <property type="match status" value="1"/>
</dbReference>
<feature type="domain" description="Phosphoribosyltransferase" evidence="1">
    <location>
        <begin position="22"/>
        <end position="147"/>
    </location>
</feature>
<dbReference type="Proteomes" id="UP000562464">
    <property type="component" value="Unassembled WGS sequence"/>
</dbReference>
<dbReference type="CDD" id="cd06223">
    <property type="entry name" value="PRTases_typeI"/>
    <property type="match status" value="1"/>
</dbReference>
<dbReference type="RefSeq" id="WP_183539054.1">
    <property type="nucleotide sequence ID" value="NZ_JACHHV010000006.1"/>
</dbReference>
<dbReference type="AlphaFoldDB" id="A0A841C8X2"/>
<evidence type="ECO:0000259" key="1">
    <source>
        <dbReference type="Pfam" id="PF00156"/>
    </source>
</evidence>
<sequence>MNYRSYSDMSNTIRNHLPQITDQGFDLIVGIPRSGILPAYMIALNLNISVCSLNDLINNNLIKRDGGRYINRELTYPSEATKILLVDDSYDSGNSLRRNLRILSQELRDKIKILAVYYASSTEQLDFGLEQCTHPRIFEWNIFHHQFVSTSCFDMDGVICKDPTDEENDDGENYENFILNAQPKFIPTYIIKTIVTSRLSKYRNLTEQWLSNHGVKYENLVMLSGYTAKERAKLGLHASFKAAEYEKSDYNLFFESNPSQAKEISKLTGKPVYCVDTNEMFNESKVEIKENNPTIEDQLGSIKRKFRNVVSGNHILYMVLKYPYRIARFFYHRIFR</sequence>
<gene>
    <name evidence="2" type="ORF">HNQ37_000542</name>
</gene>
<dbReference type="InterPro" id="IPR029057">
    <property type="entry name" value="PRTase-like"/>
</dbReference>
<dbReference type="InterPro" id="IPR000836">
    <property type="entry name" value="PRTase_dom"/>
</dbReference>
<keyword evidence="3" id="KW-1185">Reference proteome</keyword>
<dbReference type="SUPFAM" id="SSF53271">
    <property type="entry name" value="PRTase-like"/>
    <property type="match status" value="1"/>
</dbReference>
<name>A0A841C8X2_9LACT</name>